<name>A0A087MLW7_9GAMM</name>
<accession>A0A087MLW7</accession>
<evidence type="ECO:0000313" key="1">
    <source>
        <dbReference type="EMBL" id="KFL37870.1"/>
    </source>
</evidence>
<dbReference type="RefSeq" id="WP_034220235.1">
    <property type="nucleotide sequence ID" value="NZ_AVCJ01000001.1"/>
</dbReference>
<comment type="caution">
    <text evidence="1">The sequence shown here is derived from an EMBL/GenBank/DDBJ whole genome shotgun (WGS) entry which is preliminary data.</text>
</comment>
<sequence>MADRCAFFPWQTLTDRERLVWASSYAQHPDDPTFAAEHADALVSDLRRLGLDHSDSLAVEYDLARAGIQLTREEFGSWYCVAWRVRHGAHLQPVPTEVEADMAFARYRGLISDMP</sequence>
<dbReference type="OrthoDB" id="6057805at2"/>
<dbReference type="Proteomes" id="UP000029085">
    <property type="component" value="Unassembled WGS sequence"/>
</dbReference>
<organism evidence="1 2">
    <name type="scientific">Arenimonas donghaensis DSM 18148 = HO3-R19</name>
    <dbReference type="NCBI Taxonomy" id="1121014"/>
    <lineage>
        <taxon>Bacteria</taxon>
        <taxon>Pseudomonadati</taxon>
        <taxon>Pseudomonadota</taxon>
        <taxon>Gammaproteobacteria</taxon>
        <taxon>Lysobacterales</taxon>
        <taxon>Lysobacteraceae</taxon>
        <taxon>Arenimonas</taxon>
    </lineage>
</organism>
<reference evidence="2" key="1">
    <citation type="submission" date="2013-08" db="EMBL/GenBank/DDBJ databases">
        <title>Genome sequencing of Arenimonas donghaensis.</title>
        <authorList>
            <person name="Chen F."/>
            <person name="Wang G."/>
        </authorList>
    </citation>
    <scope>NUCLEOTIDE SEQUENCE [LARGE SCALE GENOMIC DNA]</scope>
    <source>
        <strain evidence="2">HO3-R19</strain>
    </source>
</reference>
<dbReference type="AlphaFoldDB" id="A0A087MLW7"/>
<gene>
    <name evidence="1" type="ORF">N788_01495</name>
</gene>
<proteinExistence type="predicted"/>
<protein>
    <submittedName>
        <fullName evidence="1">Uncharacterized protein</fullName>
    </submittedName>
</protein>
<reference evidence="1 2" key="2">
    <citation type="journal article" date="2015" name="Stand. Genomic Sci.">
        <title>High quality draft genomic sequence of Arenimonas donghaensis DSM 18148(T).</title>
        <authorList>
            <person name="Chen F."/>
            <person name="Wang H."/>
            <person name="Cao Y."/>
            <person name="Li X."/>
            <person name="Wang G."/>
        </authorList>
    </citation>
    <scope>NUCLEOTIDE SEQUENCE [LARGE SCALE GENOMIC DNA]</scope>
    <source>
        <strain evidence="1 2">HO3-R19</strain>
    </source>
</reference>
<evidence type="ECO:0000313" key="2">
    <source>
        <dbReference type="Proteomes" id="UP000029085"/>
    </source>
</evidence>
<keyword evidence="2" id="KW-1185">Reference proteome</keyword>
<dbReference type="EMBL" id="AVCJ01000001">
    <property type="protein sequence ID" value="KFL37870.1"/>
    <property type="molecule type" value="Genomic_DNA"/>
</dbReference>